<name>A0A164RSS9_9CRUS</name>
<keyword evidence="6 9" id="KW-0408">Iron</keyword>
<dbReference type="STRING" id="35525.A0A164RSS9"/>
<dbReference type="PRINTS" id="PR00385">
    <property type="entry name" value="P450"/>
</dbReference>
<dbReference type="Proteomes" id="UP000076858">
    <property type="component" value="Unassembled WGS sequence"/>
</dbReference>
<dbReference type="PRINTS" id="PR00463">
    <property type="entry name" value="EP450I"/>
</dbReference>
<dbReference type="GO" id="GO:0016705">
    <property type="term" value="F:oxidoreductase activity, acting on paired donors, with incorporation or reduction of molecular oxygen"/>
    <property type="evidence" value="ECO:0007669"/>
    <property type="project" value="InterPro"/>
</dbReference>
<evidence type="ECO:0008006" key="14">
    <source>
        <dbReference type="Google" id="ProtNLM"/>
    </source>
</evidence>
<dbReference type="InterPro" id="IPR002401">
    <property type="entry name" value="Cyt_P450_E_grp-I"/>
</dbReference>
<evidence type="ECO:0000256" key="11">
    <source>
        <dbReference type="SAM" id="Phobius"/>
    </source>
</evidence>
<evidence type="ECO:0000313" key="13">
    <source>
        <dbReference type="Proteomes" id="UP000076858"/>
    </source>
</evidence>
<keyword evidence="9 10" id="KW-0479">Metal-binding</keyword>
<organism evidence="12 13">
    <name type="scientific">Daphnia magna</name>
    <dbReference type="NCBI Taxonomy" id="35525"/>
    <lineage>
        <taxon>Eukaryota</taxon>
        <taxon>Metazoa</taxon>
        <taxon>Ecdysozoa</taxon>
        <taxon>Arthropoda</taxon>
        <taxon>Crustacea</taxon>
        <taxon>Branchiopoda</taxon>
        <taxon>Diplostraca</taxon>
        <taxon>Cladocera</taxon>
        <taxon>Anomopoda</taxon>
        <taxon>Daphniidae</taxon>
        <taxon>Daphnia</taxon>
    </lineage>
</organism>
<dbReference type="InterPro" id="IPR017972">
    <property type="entry name" value="Cyt_P450_CS"/>
</dbReference>
<comment type="caution">
    <text evidence="12">The sequence shown here is derived from an EMBL/GenBank/DDBJ whole genome shotgun (WGS) entry which is preliminary data.</text>
</comment>
<keyword evidence="13" id="KW-1185">Reference proteome</keyword>
<dbReference type="PANTHER" id="PTHR24291">
    <property type="entry name" value="CYTOCHROME P450 FAMILY 4"/>
    <property type="match status" value="1"/>
</dbReference>
<comment type="cofactor">
    <cofactor evidence="1 9">
        <name>heme</name>
        <dbReference type="ChEBI" id="CHEBI:30413"/>
    </cofactor>
</comment>
<feature type="transmembrane region" description="Helical" evidence="11">
    <location>
        <begin position="20"/>
        <end position="40"/>
    </location>
</feature>
<evidence type="ECO:0000313" key="12">
    <source>
        <dbReference type="EMBL" id="KZS08908.1"/>
    </source>
</evidence>
<evidence type="ECO:0000256" key="6">
    <source>
        <dbReference type="ARBA" id="ARBA00023004"/>
    </source>
</evidence>
<dbReference type="GO" id="GO:0004497">
    <property type="term" value="F:monooxygenase activity"/>
    <property type="evidence" value="ECO:0007669"/>
    <property type="project" value="UniProtKB-KW"/>
</dbReference>
<keyword evidence="5" id="KW-0256">Endoplasmic reticulum</keyword>
<dbReference type="Pfam" id="PF00067">
    <property type="entry name" value="p450"/>
    <property type="match status" value="2"/>
</dbReference>
<evidence type="ECO:0000256" key="5">
    <source>
        <dbReference type="ARBA" id="ARBA00022824"/>
    </source>
</evidence>
<dbReference type="GO" id="GO:0005789">
    <property type="term" value="C:endoplasmic reticulum membrane"/>
    <property type="evidence" value="ECO:0007669"/>
    <property type="project" value="UniProtKB-SubCell"/>
</dbReference>
<dbReference type="InterPro" id="IPR001128">
    <property type="entry name" value="Cyt_P450"/>
</dbReference>
<evidence type="ECO:0000256" key="9">
    <source>
        <dbReference type="PIRSR" id="PIRSR602401-1"/>
    </source>
</evidence>
<keyword evidence="4 9" id="KW-0349">Heme</keyword>
<dbReference type="EMBL" id="LRGB01002148">
    <property type="protein sequence ID" value="KZS08908.1"/>
    <property type="molecule type" value="Genomic_DNA"/>
</dbReference>
<dbReference type="CDD" id="cd20628">
    <property type="entry name" value="CYP4"/>
    <property type="match status" value="1"/>
</dbReference>
<dbReference type="GO" id="GO:0020037">
    <property type="term" value="F:heme binding"/>
    <property type="evidence" value="ECO:0007669"/>
    <property type="project" value="InterPro"/>
</dbReference>
<keyword evidence="8 11" id="KW-0472">Membrane</keyword>
<dbReference type="SUPFAM" id="SSF48264">
    <property type="entry name" value="Cytochrome P450"/>
    <property type="match status" value="1"/>
</dbReference>
<dbReference type="PROSITE" id="PS00086">
    <property type="entry name" value="CYTOCHROME_P450"/>
    <property type="match status" value="1"/>
</dbReference>
<dbReference type="AlphaFoldDB" id="A0A164RSS9"/>
<keyword evidence="11" id="KW-0812">Transmembrane</keyword>
<dbReference type="OrthoDB" id="1470350at2759"/>
<gene>
    <name evidence="12" type="ORF">APZ42_027006</name>
</gene>
<dbReference type="PANTHER" id="PTHR24291:SF189">
    <property type="entry name" value="CYTOCHROME P450 4C3-RELATED"/>
    <property type="match status" value="1"/>
</dbReference>
<keyword evidence="10" id="KW-0560">Oxidoreductase</keyword>
<evidence type="ECO:0000256" key="2">
    <source>
        <dbReference type="ARBA" id="ARBA00004586"/>
    </source>
</evidence>
<accession>A0A164RSS9</accession>
<dbReference type="InterPro" id="IPR036396">
    <property type="entry name" value="Cyt_P450_sf"/>
</dbReference>
<protein>
    <recommendedName>
        <fullName evidence="14">Cytochrome p450</fullName>
    </recommendedName>
</protein>
<comment type="subcellular location">
    <subcellularLocation>
        <location evidence="2">Endoplasmic reticulum membrane</location>
    </subcellularLocation>
</comment>
<dbReference type="Gene3D" id="1.10.630.10">
    <property type="entry name" value="Cytochrome P450"/>
    <property type="match status" value="1"/>
</dbReference>
<dbReference type="InterPro" id="IPR050196">
    <property type="entry name" value="Cytochrome_P450_Monoox"/>
</dbReference>
<keyword evidence="7 10" id="KW-0503">Monooxygenase</keyword>
<evidence type="ECO:0000256" key="3">
    <source>
        <dbReference type="ARBA" id="ARBA00010617"/>
    </source>
</evidence>
<feature type="binding site" description="axial binding residue" evidence="9">
    <location>
        <position position="535"/>
    </location>
    <ligand>
        <name>heme</name>
        <dbReference type="ChEBI" id="CHEBI:30413"/>
    </ligand>
    <ligandPart>
        <name>Fe</name>
        <dbReference type="ChEBI" id="CHEBI:18248"/>
    </ligandPart>
</feature>
<evidence type="ECO:0000256" key="1">
    <source>
        <dbReference type="ARBA" id="ARBA00001971"/>
    </source>
</evidence>
<sequence length="592" mass="67940">MDGLNFEDTSSSFIGVNFLWMKWILSIWLILLAIAIFYYWKWSRSTTVELINAIPGRKPLPLLGNLLDLDVYNEGRCLNICCVNDRHEFFVRVAEFLKMMTIDWVKEYGPIYRVWLCTRPFVILSSPELVQKILASSKHITKSSDYLNFSNWLGNCMFTSTGAHWKNRRRLVTPGFHFQNHNNFINIFNEKSSNYAAEFERIIDTQGDTEINVTHLMAKCALNIICETAMGQQKKLEKEKEIYVSNIHRSFDGIEFARFSLSVSTDLGFQTTGFTSCVHLVVKMNAVSMPFTLSRKRLTTPPQNKLSVTQDRREILERHPNTCSDKTESSEIEKGKPQSKSRFAIVDWLIQASNKGADLDDNGIREEIDLITFAGYDTTSAAMVWFLYLIAKHPEHQVMHQLKTSNCQTDSFDFRFMTKQLIVDELDSVFGGNQDRPCTIQNVSELKYLECCIKETMRLYPSVPYVMRSLTEDVEIGGYTIPAGVTVVLSFYGIHHNPCVYPDPEAFKPERFFPENSIGWHPYAFIPFSAGPRNCIGQKYAMLELKVVFANMLRRVEFSVSDQVISDAPDLGFVLKPKHGVRLVISKRLNKP</sequence>
<dbReference type="GO" id="GO:0005506">
    <property type="term" value="F:iron ion binding"/>
    <property type="evidence" value="ECO:0007669"/>
    <property type="project" value="InterPro"/>
</dbReference>
<keyword evidence="11" id="KW-1133">Transmembrane helix</keyword>
<comment type="similarity">
    <text evidence="3 10">Belongs to the cytochrome P450 family.</text>
</comment>
<proteinExistence type="inferred from homology"/>
<evidence type="ECO:0000256" key="4">
    <source>
        <dbReference type="ARBA" id="ARBA00022617"/>
    </source>
</evidence>
<evidence type="ECO:0000256" key="10">
    <source>
        <dbReference type="RuleBase" id="RU000461"/>
    </source>
</evidence>
<reference evidence="12 13" key="1">
    <citation type="submission" date="2016-03" db="EMBL/GenBank/DDBJ databases">
        <title>EvidentialGene: Evidence-directed Construction of Genes on Genomes.</title>
        <authorList>
            <person name="Gilbert D.G."/>
            <person name="Choi J.-H."/>
            <person name="Mockaitis K."/>
            <person name="Colbourne J."/>
            <person name="Pfrender M."/>
        </authorList>
    </citation>
    <scope>NUCLEOTIDE SEQUENCE [LARGE SCALE GENOMIC DNA]</scope>
    <source>
        <strain evidence="12 13">Xinb3</strain>
        <tissue evidence="12">Complete organism</tissue>
    </source>
</reference>
<evidence type="ECO:0000256" key="7">
    <source>
        <dbReference type="ARBA" id="ARBA00023033"/>
    </source>
</evidence>
<evidence type="ECO:0000256" key="8">
    <source>
        <dbReference type="ARBA" id="ARBA00023136"/>
    </source>
</evidence>